<proteinExistence type="inferred from homology"/>
<name>A0A916Y5H0_9MICO</name>
<evidence type="ECO:0000256" key="1">
    <source>
        <dbReference type="ARBA" id="ARBA00006479"/>
    </source>
</evidence>
<evidence type="ECO:0000313" key="4">
    <source>
        <dbReference type="Proteomes" id="UP000633205"/>
    </source>
</evidence>
<dbReference type="InterPro" id="IPR043129">
    <property type="entry name" value="ATPase_NBD"/>
</dbReference>
<dbReference type="Pfam" id="PF01022">
    <property type="entry name" value="HTH_5"/>
    <property type="match status" value="1"/>
</dbReference>
<evidence type="ECO:0000259" key="2">
    <source>
        <dbReference type="Pfam" id="PF01022"/>
    </source>
</evidence>
<dbReference type="PANTHER" id="PTHR18964:SF173">
    <property type="entry name" value="GLUCOKINASE"/>
    <property type="match status" value="1"/>
</dbReference>
<comment type="similarity">
    <text evidence="1">Belongs to the ROK (NagC/XylR) family.</text>
</comment>
<protein>
    <submittedName>
        <fullName evidence="3">Sugar kinase</fullName>
    </submittedName>
</protein>
<dbReference type="InterPro" id="IPR001845">
    <property type="entry name" value="HTH_ArsR_DNA-bd_dom"/>
</dbReference>
<dbReference type="AlphaFoldDB" id="A0A916Y5H0"/>
<comment type="caution">
    <text evidence="3">The sequence shown here is derived from an EMBL/GenBank/DDBJ whole genome shotgun (WGS) entry which is preliminary data.</text>
</comment>
<dbReference type="SUPFAM" id="SSF46785">
    <property type="entry name" value="Winged helix' DNA-binding domain"/>
    <property type="match status" value="1"/>
</dbReference>
<dbReference type="SUPFAM" id="SSF53067">
    <property type="entry name" value="Actin-like ATPase domain"/>
    <property type="match status" value="1"/>
</dbReference>
<dbReference type="GO" id="GO:0003700">
    <property type="term" value="F:DNA-binding transcription factor activity"/>
    <property type="evidence" value="ECO:0007669"/>
    <property type="project" value="InterPro"/>
</dbReference>
<dbReference type="InterPro" id="IPR011991">
    <property type="entry name" value="ArsR-like_HTH"/>
</dbReference>
<dbReference type="PANTHER" id="PTHR18964">
    <property type="entry name" value="ROK (REPRESSOR, ORF, KINASE) FAMILY"/>
    <property type="match status" value="1"/>
</dbReference>
<dbReference type="Proteomes" id="UP000633205">
    <property type="component" value="Unassembled WGS sequence"/>
</dbReference>
<reference evidence="3" key="2">
    <citation type="submission" date="2020-09" db="EMBL/GenBank/DDBJ databases">
        <authorList>
            <person name="Sun Q."/>
            <person name="Zhou Y."/>
        </authorList>
    </citation>
    <scope>NUCLEOTIDE SEQUENCE</scope>
    <source>
        <strain evidence="3">CGMCC 1.15152</strain>
    </source>
</reference>
<dbReference type="Gene3D" id="1.10.10.10">
    <property type="entry name" value="Winged helix-like DNA-binding domain superfamily/Winged helix DNA-binding domain"/>
    <property type="match status" value="1"/>
</dbReference>
<dbReference type="EMBL" id="BMHO01000001">
    <property type="protein sequence ID" value="GGD31576.1"/>
    <property type="molecule type" value="Genomic_DNA"/>
</dbReference>
<reference evidence="3" key="1">
    <citation type="journal article" date="2014" name="Int. J. Syst. Evol. Microbiol.">
        <title>Complete genome sequence of Corynebacterium casei LMG S-19264T (=DSM 44701T), isolated from a smear-ripened cheese.</title>
        <authorList>
            <consortium name="US DOE Joint Genome Institute (JGI-PGF)"/>
            <person name="Walter F."/>
            <person name="Albersmeier A."/>
            <person name="Kalinowski J."/>
            <person name="Ruckert C."/>
        </authorList>
    </citation>
    <scope>NUCLEOTIDE SEQUENCE</scope>
    <source>
        <strain evidence="3">CGMCC 1.15152</strain>
    </source>
</reference>
<organism evidence="3 4">
    <name type="scientific">Microbacterium faecale</name>
    <dbReference type="NCBI Taxonomy" id="1804630"/>
    <lineage>
        <taxon>Bacteria</taxon>
        <taxon>Bacillati</taxon>
        <taxon>Actinomycetota</taxon>
        <taxon>Actinomycetes</taxon>
        <taxon>Micrococcales</taxon>
        <taxon>Microbacteriaceae</taxon>
        <taxon>Microbacterium</taxon>
    </lineage>
</organism>
<dbReference type="InterPro" id="IPR036390">
    <property type="entry name" value="WH_DNA-bd_sf"/>
</dbReference>
<dbReference type="GO" id="GO:0016301">
    <property type="term" value="F:kinase activity"/>
    <property type="evidence" value="ECO:0007669"/>
    <property type="project" value="UniProtKB-KW"/>
</dbReference>
<keyword evidence="4" id="KW-1185">Reference proteome</keyword>
<accession>A0A916Y5H0</accession>
<keyword evidence="3" id="KW-0808">Transferase</keyword>
<dbReference type="RefSeq" id="WP_188711171.1">
    <property type="nucleotide sequence ID" value="NZ_BMHO01000001.1"/>
</dbReference>
<dbReference type="InterPro" id="IPR000600">
    <property type="entry name" value="ROK"/>
</dbReference>
<evidence type="ECO:0000313" key="3">
    <source>
        <dbReference type="EMBL" id="GGD31576.1"/>
    </source>
</evidence>
<dbReference type="CDD" id="cd00090">
    <property type="entry name" value="HTH_ARSR"/>
    <property type="match status" value="1"/>
</dbReference>
<dbReference type="Gene3D" id="3.30.420.40">
    <property type="match status" value="2"/>
</dbReference>
<keyword evidence="3" id="KW-0418">Kinase</keyword>
<dbReference type="Pfam" id="PF00480">
    <property type="entry name" value="ROK"/>
    <property type="match status" value="1"/>
</dbReference>
<sequence>MADDRRILAARDIARAPVHRVGEIFSLIHRGEARTISELCDATGLARSTVGTRIARLLDLGLIAAASASPVGKGRAPSLYTFNPAAGIILAAQVGITASRAALTDLEGDIIDSVMVDTRVDLGAEPVLAALGNAFEALLAGNDTRTGRLHGIGIGLPNVIELTRLNTESSDEEPGAMSDWSELVSTTLTKRFSAPAFVDQDVNLLALAEQRVHWPDSRALICVKAGTVLSAGVLIHGSVVKGREGLTGEIGHTTVQSGGGLCNCGNRGCLNVVAGGKALAENLRAEGHAAGTARDVARLAQQGLPEAIEQVRNSGRRIGEVLAGAVNLLNPDVITVWGYLAEPEEHLFAGLRESLFSHALPRASDAVKLVPARLGNDAGIKGASMIVVEHSLSEQAVEAQVEAANS</sequence>
<feature type="domain" description="HTH arsR-type" evidence="2">
    <location>
        <begin position="24"/>
        <end position="63"/>
    </location>
</feature>
<dbReference type="InterPro" id="IPR036388">
    <property type="entry name" value="WH-like_DNA-bd_sf"/>
</dbReference>
<gene>
    <name evidence="3" type="ORF">GCM10010915_09870</name>
</gene>